<name>X1CEA6_9ZZZZ</name>
<evidence type="ECO:0000313" key="1">
    <source>
        <dbReference type="EMBL" id="GAG94598.1"/>
    </source>
</evidence>
<dbReference type="InterPro" id="IPR005501">
    <property type="entry name" value="LamB/YcsF/PxpA-like"/>
</dbReference>
<dbReference type="InterPro" id="IPR011330">
    <property type="entry name" value="Glyco_hydro/deAcase_b/a-brl"/>
</dbReference>
<dbReference type="PANTHER" id="PTHR30292">
    <property type="entry name" value="UNCHARACTERIZED PROTEIN YBGL-RELATED"/>
    <property type="match status" value="1"/>
</dbReference>
<sequence length="41" mass="4447">MAKIDLNCDMGESFGAYKLGFDEEIIKYVSSANIACGFHAS</sequence>
<dbReference type="PANTHER" id="PTHR30292:SF0">
    <property type="entry name" value="5-OXOPROLINASE SUBUNIT A"/>
    <property type="match status" value="1"/>
</dbReference>
<dbReference type="AlphaFoldDB" id="X1CEA6"/>
<comment type="caution">
    <text evidence="1">The sequence shown here is derived from an EMBL/GenBank/DDBJ whole genome shotgun (WGS) entry which is preliminary data.</text>
</comment>
<evidence type="ECO:0008006" key="2">
    <source>
        <dbReference type="Google" id="ProtNLM"/>
    </source>
</evidence>
<dbReference type="Pfam" id="PF03746">
    <property type="entry name" value="LamB_YcsF"/>
    <property type="match status" value="1"/>
</dbReference>
<proteinExistence type="predicted"/>
<organism evidence="1">
    <name type="scientific">marine sediment metagenome</name>
    <dbReference type="NCBI Taxonomy" id="412755"/>
    <lineage>
        <taxon>unclassified sequences</taxon>
        <taxon>metagenomes</taxon>
        <taxon>ecological metagenomes</taxon>
    </lineage>
</organism>
<dbReference type="EMBL" id="BART01024924">
    <property type="protein sequence ID" value="GAG94598.1"/>
    <property type="molecule type" value="Genomic_DNA"/>
</dbReference>
<protein>
    <recommendedName>
        <fullName evidence="2">LamB/YcsF family protein</fullName>
    </recommendedName>
</protein>
<gene>
    <name evidence="1" type="ORF">S01H4_44867</name>
</gene>
<dbReference type="Gene3D" id="3.20.20.370">
    <property type="entry name" value="Glycoside hydrolase/deacetylase"/>
    <property type="match status" value="1"/>
</dbReference>
<reference evidence="1" key="1">
    <citation type="journal article" date="2014" name="Front. Microbiol.">
        <title>High frequency of phylogenetically diverse reductive dehalogenase-homologous genes in deep subseafloor sedimentary metagenomes.</title>
        <authorList>
            <person name="Kawai M."/>
            <person name="Futagami T."/>
            <person name="Toyoda A."/>
            <person name="Takaki Y."/>
            <person name="Nishi S."/>
            <person name="Hori S."/>
            <person name="Arai W."/>
            <person name="Tsubouchi T."/>
            <person name="Morono Y."/>
            <person name="Uchiyama I."/>
            <person name="Ito T."/>
            <person name="Fujiyama A."/>
            <person name="Inagaki F."/>
            <person name="Takami H."/>
        </authorList>
    </citation>
    <scope>NUCLEOTIDE SEQUENCE</scope>
    <source>
        <strain evidence="1">Expedition CK06-06</strain>
    </source>
</reference>
<feature type="non-terminal residue" evidence="1">
    <location>
        <position position="41"/>
    </location>
</feature>
<accession>X1CEA6</accession>
<dbReference type="SUPFAM" id="SSF88713">
    <property type="entry name" value="Glycoside hydrolase/deacetylase"/>
    <property type="match status" value="1"/>
</dbReference>
<dbReference type="GO" id="GO:0005975">
    <property type="term" value="P:carbohydrate metabolic process"/>
    <property type="evidence" value="ECO:0007669"/>
    <property type="project" value="InterPro"/>
</dbReference>